<dbReference type="AlphaFoldDB" id="A0A5R8KH63"/>
<feature type="region of interest" description="Disordered" evidence="1">
    <location>
        <begin position="1"/>
        <end position="54"/>
    </location>
</feature>
<evidence type="ECO:0000256" key="2">
    <source>
        <dbReference type="SAM" id="Phobius"/>
    </source>
</evidence>
<proteinExistence type="predicted"/>
<dbReference type="OrthoDB" id="199210at2"/>
<reference evidence="3 4" key="1">
    <citation type="submission" date="2019-05" db="EMBL/GenBank/DDBJ databases">
        <title>Verrucobacter flavum gen. nov., sp. nov. a new member of the family Verrucomicrobiaceae.</title>
        <authorList>
            <person name="Szuroczki S."/>
            <person name="Abbaszade G."/>
            <person name="Szabo A."/>
            <person name="Felfoldi T."/>
            <person name="Schumann P."/>
            <person name="Boka K."/>
            <person name="Keki Z."/>
            <person name="Toumi M."/>
            <person name="Toth E."/>
        </authorList>
    </citation>
    <scope>NUCLEOTIDE SEQUENCE [LARGE SCALE GENOMIC DNA]</scope>
    <source>
        <strain evidence="3 4">MG-N-17</strain>
    </source>
</reference>
<keyword evidence="4" id="KW-1185">Reference proteome</keyword>
<evidence type="ECO:0000256" key="1">
    <source>
        <dbReference type="SAM" id="MobiDB-lite"/>
    </source>
</evidence>
<feature type="transmembrane region" description="Helical" evidence="2">
    <location>
        <begin position="142"/>
        <end position="163"/>
    </location>
</feature>
<keyword evidence="2" id="KW-1133">Transmembrane helix</keyword>
<evidence type="ECO:0000313" key="4">
    <source>
        <dbReference type="Proteomes" id="UP000306196"/>
    </source>
</evidence>
<dbReference type="Proteomes" id="UP000306196">
    <property type="component" value="Unassembled WGS sequence"/>
</dbReference>
<sequence>MMPPSSNQPPYLHGDDEDDNHWNDAASDPRMRPPSSLPTQPAGLKSLVTPHWSPQPLPPPRVDVELSKLSLLERAAEVLRYMFTKAEYWVSPGGALREWVKLNLRLGLLIAIPAVLVAPVVTLFLGQLSAWVTHLTETTSKLVLFPLSALLVVGLVCALVYLARALPWALMRRPSRRPPHYYDD</sequence>
<accession>A0A5R8KH63</accession>
<evidence type="ECO:0000313" key="3">
    <source>
        <dbReference type="EMBL" id="TLD71663.1"/>
    </source>
</evidence>
<keyword evidence="2" id="KW-0472">Membrane</keyword>
<keyword evidence="2" id="KW-0812">Transmembrane</keyword>
<dbReference type="EMBL" id="VAUV01000004">
    <property type="protein sequence ID" value="TLD71663.1"/>
    <property type="molecule type" value="Genomic_DNA"/>
</dbReference>
<comment type="caution">
    <text evidence="3">The sequence shown here is derived from an EMBL/GenBank/DDBJ whole genome shotgun (WGS) entry which is preliminary data.</text>
</comment>
<feature type="transmembrane region" description="Helical" evidence="2">
    <location>
        <begin position="106"/>
        <end position="130"/>
    </location>
</feature>
<gene>
    <name evidence="3" type="ORF">FEM03_05865</name>
</gene>
<name>A0A5R8KH63_9BACT</name>
<dbReference type="RefSeq" id="WP_138085258.1">
    <property type="nucleotide sequence ID" value="NZ_VAUV01000004.1"/>
</dbReference>
<organism evidence="3 4">
    <name type="scientific">Phragmitibacter flavus</name>
    <dbReference type="NCBI Taxonomy" id="2576071"/>
    <lineage>
        <taxon>Bacteria</taxon>
        <taxon>Pseudomonadati</taxon>
        <taxon>Verrucomicrobiota</taxon>
        <taxon>Verrucomicrobiia</taxon>
        <taxon>Verrucomicrobiales</taxon>
        <taxon>Verrucomicrobiaceae</taxon>
        <taxon>Phragmitibacter</taxon>
    </lineage>
</organism>
<protein>
    <submittedName>
        <fullName evidence="3">Uncharacterized protein</fullName>
    </submittedName>
</protein>